<dbReference type="GO" id="GO:0005737">
    <property type="term" value="C:cytoplasm"/>
    <property type="evidence" value="ECO:0007669"/>
    <property type="project" value="TreeGrafter"/>
</dbReference>
<evidence type="ECO:0000256" key="5">
    <source>
        <dbReference type="ARBA" id="ARBA00022853"/>
    </source>
</evidence>
<dbReference type="PANTHER" id="PTHR10625:SF5">
    <property type="entry name" value="HISTONE DEACETYLASE"/>
    <property type="match status" value="1"/>
</dbReference>
<dbReference type="GO" id="GO:0141221">
    <property type="term" value="F:histone deacetylase activity, hydrolytic mechanism"/>
    <property type="evidence" value="ECO:0007669"/>
    <property type="project" value="UniProtKB-EC"/>
</dbReference>
<dbReference type="OrthoDB" id="424012at2759"/>
<keyword evidence="7" id="KW-0804">Transcription</keyword>
<reference evidence="10" key="1">
    <citation type="submission" date="2020-10" db="EMBL/GenBank/DDBJ databases">
        <authorList>
            <person name="Han B."/>
            <person name="Lu T."/>
            <person name="Zhao Q."/>
            <person name="Huang X."/>
            <person name="Zhao Y."/>
        </authorList>
    </citation>
    <scope>NUCLEOTIDE SEQUENCE</scope>
</reference>
<evidence type="ECO:0000256" key="4">
    <source>
        <dbReference type="ARBA" id="ARBA00022801"/>
    </source>
</evidence>
<evidence type="ECO:0000256" key="7">
    <source>
        <dbReference type="ARBA" id="ARBA00023163"/>
    </source>
</evidence>
<keyword evidence="4" id="KW-0378">Hydrolase</keyword>
<keyword evidence="8" id="KW-0539">Nucleus</keyword>
<dbReference type="InterPro" id="IPR037138">
    <property type="entry name" value="His_deacetylse_dom_sf"/>
</dbReference>
<keyword evidence="11" id="KW-1185">Reference proteome</keyword>
<dbReference type="GO" id="GO:0000118">
    <property type="term" value="C:histone deacetylase complex"/>
    <property type="evidence" value="ECO:0007669"/>
    <property type="project" value="TreeGrafter"/>
</dbReference>
<name>A0A811NHR0_9POAL</name>
<evidence type="ECO:0000256" key="8">
    <source>
        <dbReference type="ARBA" id="ARBA00023242"/>
    </source>
</evidence>
<accession>A0A811NHR0</accession>
<evidence type="ECO:0000256" key="6">
    <source>
        <dbReference type="ARBA" id="ARBA00023015"/>
    </source>
</evidence>
<protein>
    <recommendedName>
        <fullName evidence="2">histone deacetylase</fullName>
        <ecNumber evidence="2">3.5.1.98</ecNumber>
    </recommendedName>
</protein>
<evidence type="ECO:0000256" key="2">
    <source>
        <dbReference type="ARBA" id="ARBA00012111"/>
    </source>
</evidence>
<dbReference type="SUPFAM" id="SSF52768">
    <property type="entry name" value="Arginase/deacetylase"/>
    <property type="match status" value="1"/>
</dbReference>
<keyword evidence="6" id="KW-0805">Transcription regulation</keyword>
<evidence type="ECO:0000313" key="10">
    <source>
        <dbReference type="EMBL" id="CAD6221062.1"/>
    </source>
</evidence>
<evidence type="ECO:0000256" key="3">
    <source>
        <dbReference type="ARBA" id="ARBA00022491"/>
    </source>
</evidence>
<dbReference type="EC" id="3.5.1.98" evidence="2"/>
<gene>
    <name evidence="10" type="ORF">NCGR_LOCUS14468</name>
</gene>
<dbReference type="Proteomes" id="UP000604825">
    <property type="component" value="Unassembled WGS sequence"/>
</dbReference>
<organism evidence="10 11">
    <name type="scientific">Miscanthus lutarioriparius</name>
    <dbReference type="NCBI Taxonomy" id="422564"/>
    <lineage>
        <taxon>Eukaryota</taxon>
        <taxon>Viridiplantae</taxon>
        <taxon>Streptophyta</taxon>
        <taxon>Embryophyta</taxon>
        <taxon>Tracheophyta</taxon>
        <taxon>Spermatophyta</taxon>
        <taxon>Magnoliopsida</taxon>
        <taxon>Liliopsida</taxon>
        <taxon>Poales</taxon>
        <taxon>Poaceae</taxon>
        <taxon>PACMAD clade</taxon>
        <taxon>Panicoideae</taxon>
        <taxon>Andropogonodae</taxon>
        <taxon>Andropogoneae</taxon>
        <taxon>Saccharinae</taxon>
        <taxon>Miscanthus</taxon>
    </lineage>
</organism>
<evidence type="ECO:0000256" key="1">
    <source>
        <dbReference type="ARBA" id="ARBA00004123"/>
    </source>
</evidence>
<keyword evidence="5" id="KW-0156">Chromatin regulator</keyword>
<dbReference type="GO" id="GO:0040029">
    <property type="term" value="P:epigenetic regulation of gene expression"/>
    <property type="evidence" value="ECO:0007669"/>
    <property type="project" value="TreeGrafter"/>
</dbReference>
<dbReference type="Gene3D" id="3.40.800.20">
    <property type="entry name" value="Histone deacetylase domain"/>
    <property type="match status" value="1"/>
</dbReference>
<sequence length="318" mass="34891">MASDMRAPSSGKKSETSHGVEKCGVSDQACHGKCQSCDIDVKPCAGVDGVSSLTGSHIDVKASKENCRACSFNNDRADALEEEVKGSTARIGHVESADPDGCVDVKKESFMAVDDLPQDSEGEQAGATLEDLFFFNGKEEDDSDWEPASRLVENRWFCFNCTMPIVDEITHSMVTPAGYSWMTSLLADCSNGRLLVILEGGYNLRLISSSATEVVKVLLGDGPNRASFVGSPSREALKTVSQVLKIQQQFWPVLGPTYASLQAQQGSVSSNHSNELKKRKHSGGLGPFWWKLGSKRLNQGVWRRKSNWFQQHLRWVVR</sequence>
<comment type="subcellular location">
    <subcellularLocation>
        <location evidence="1">Nucleus</location>
    </subcellularLocation>
</comment>
<evidence type="ECO:0000256" key="9">
    <source>
        <dbReference type="SAM" id="MobiDB-lite"/>
    </source>
</evidence>
<proteinExistence type="predicted"/>
<dbReference type="PANTHER" id="PTHR10625">
    <property type="entry name" value="HISTONE DEACETYLASE HDAC1-RELATED"/>
    <property type="match status" value="1"/>
</dbReference>
<comment type="caution">
    <text evidence="10">The sequence shown here is derived from an EMBL/GenBank/DDBJ whole genome shotgun (WGS) entry which is preliminary data.</text>
</comment>
<keyword evidence="3" id="KW-0678">Repressor</keyword>
<dbReference type="EMBL" id="CAJGYO010000003">
    <property type="protein sequence ID" value="CAD6221062.1"/>
    <property type="molecule type" value="Genomic_DNA"/>
</dbReference>
<dbReference type="AlphaFoldDB" id="A0A811NHR0"/>
<dbReference type="InterPro" id="IPR023696">
    <property type="entry name" value="Ureohydrolase_dom_sf"/>
</dbReference>
<evidence type="ECO:0000313" key="11">
    <source>
        <dbReference type="Proteomes" id="UP000604825"/>
    </source>
</evidence>
<feature type="region of interest" description="Disordered" evidence="9">
    <location>
        <begin position="1"/>
        <end position="20"/>
    </location>
</feature>